<organism evidence="10 11">
    <name type="scientific">Methanothermus fervidus (strain ATCC 43054 / DSM 2088 / JCM 10308 / V24 S)</name>
    <dbReference type="NCBI Taxonomy" id="523846"/>
    <lineage>
        <taxon>Archaea</taxon>
        <taxon>Methanobacteriati</taxon>
        <taxon>Methanobacteriota</taxon>
        <taxon>Methanomada group</taxon>
        <taxon>Methanobacteria</taxon>
        <taxon>Methanobacteriales</taxon>
        <taxon>Methanothermaceae</taxon>
        <taxon>Methanothermus</taxon>
    </lineage>
</organism>
<protein>
    <recommendedName>
        <fullName evidence="7">Putative (R)-citramalate synthase CimA</fullName>
        <ecNumber evidence="7">2.3.3.21</ecNumber>
    </recommendedName>
</protein>
<dbReference type="Pfam" id="PF00682">
    <property type="entry name" value="HMGL-like"/>
    <property type="match status" value="1"/>
</dbReference>
<dbReference type="InterPro" id="IPR013709">
    <property type="entry name" value="2-isopropylmalate_synth_dimer"/>
</dbReference>
<dbReference type="Pfam" id="PF22617">
    <property type="entry name" value="HCS_D2"/>
    <property type="match status" value="1"/>
</dbReference>
<keyword evidence="6 7" id="KW-0100">Branched-chain amino acid biosynthesis</keyword>
<dbReference type="NCBIfam" id="NF002085">
    <property type="entry name" value="PRK00915.1-2"/>
    <property type="match status" value="1"/>
</dbReference>
<dbReference type="GO" id="GO:0003852">
    <property type="term" value="F:2-isopropylmalate synthase activity"/>
    <property type="evidence" value="ECO:0007669"/>
    <property type="project" value="InterPro"/>
</dbReference>
<dbReference type="STRING" id="523846.Mfer_0514"/>
<dbReference type="HOGENOM" id="CLU_022158_0_1_2"/>
<keyword evidence="3 7" id="KW-0028">Amino-acid biosynthesis</keyword>
<dbReference type="FunFam" id="1.10.238.260:FF:000001">
    <property type="entry name" value="2-isopropylmalate synthase"/>
    <property type="match status" value="1"/>
</dbReference>
<gene>
    <name evidence="7" type="primary">cimA</name>
    <name evidence="10" type="ordered locus">Mfer_0514</name>
</gene>
<dbReference type="PANTHER" id="PTHR42880:SF2">
    <property type="entry name" value="(R)-CITRAMALATE SYNTHASE CIMA"/>
    <property type="match status" value="1"/>
</dbReference>
<evidence type="ECO:0000259" key="9">
    <source>
        <dbReference type="PROSITE" id="PS50991"/>
    </source>
</evidence>
<dbReference type="CDD" id="cd07940">
    <property type="entry name" value="DRE_TIM_IPMS"/>
    <property type="match status" value="1"/>
</dbReference>
<dbReference type="GO" id="GO:0043714">
    <property type="term" value="F:(R)-citramalate synthase activity"/>
    <property type="evidence" value="ECO:0007669"/>
    <property type="project" value="UniProtKB-EC"/>
</dbReference>
<dbReference type="InterPro" id="IPR013785">
    <property type="entry name" value="Aldolase_TIM"/>
</dbReference>
<name>E3GYD2_METFV</name>
<dbReference type="NCBIfam" id="TIGR02090">
    <property type="entry name" value="LEU1_arch"/>
    <property type="match status" value="1"/>
</dbReference>
<feature type="domain" description="Pyruvate carboxyltransferase" evidence="9">
    <location>
        <begin position="3"/>
        <end position="253"/>
    </location>
</feature>
<evidence type="ECO:0000313" key="11">
    <source>
        <dbReference type="Proteomes" id="UP000002315"/>
    </source>
</evidence>
<dbReference type="Gene3D" id="3.20.20.70">
    <property type="entry name" value="Aldolase class I"/>
    <property type="match status" value="1"/>
</dbReference>
<reference evidence="10 11" key="1">
    <citation type="journal article" date="2010" name="Stand. Genomic Sci.">
        <title>Complete genome sequence of Methanothermus fervidus type strain (V24S).</title>
        <authorList>
            <person name="Anderson I."/>
            <person name="Djao O.D."/>
            <person name="Misra M."/>
            <person name="Chertkov O."/>
            <person name="Nolan M."/>
            <person name="Lucas S."/>
            <person name="Lapidus A."/>
            <person name="Del Rio T.G."/>
            <person name="Tice H."/>
            <person name="Cheng J.F."/>
            <person name="Tapia R."/>
            <person name="Han C."/>
            <person name="Goodwin L."/>
            <person name="Pitluck S."/>
            <person name="Liolios K."/>
            <person name="Ivanova N."/>
            <person name="Mavromatis K."/>
            <person name="Mikhailova N."/>
            <person name="Pati A."/>
            <person name="Brambilla E."/>
            <person name="Chen A."/>
            <person name="Palaniappan K."/>
            <person name="Land M."/>
            <person name="Hauser L."/>
            <person name="Chang Y.J."/>
            <person name="Jeffries C.D."/>
            <person name="Sikorski J."/>
            <person name="Spring S."/>
            <person name="Rohde M."/>
            <person name="Eichinger K."/>
            <person name="Huber H."/>
            <person name="Wirth R."/>
            <person name="Goker M."/>
            <person name="Detter J.C."/>
            <person name="Woyke T."/>
            <person name="Bristow J."/>
            <person name="Eisen J.A."/>
            <person name="Markowitz V."/>
            <person name="Hugenholtz P."/>
            <person name="Klenk H.P."/>
            <person name="Kyrpides N.C."/>
        </authorList>
    </citation>
    <scope>NUCLEOTIDE SEQUENCE [LARGE SCALE GENOMIC DNA]</scope>
    <source>
        <strain evidence="11">ATCC 43054 / DSM 2088 / JCM 10308 / V24 S</strain>
    </source>
</reference>
<comment type="subunit">
    <text evidence="2 7">Homodimer.</text>
</comment>
<dbReference type="PROSITE" id="PS50991">
    <property type="entry name" value="PYR_CT"/>
    <property type="match status" value="1"/>
</dbReference>
<dbReference type="PROSITE" id="PS00816">
    <property type="entry name" value="AIPM_HOMOCIT_SYNTH_2"/>
    <property type="match status" value="1"/>
</dbReference>
<proteinExistence type="inferred from homology"/>
<dbReference type="EC" id="2.3.3.21" evidence="7"/>
<comment type="catalytic activity">
    <reaction evidence="7">
        <text>pyruvate + acetyl-CoA + H2O = (3R)-citramalate + CoA + H(+)</text>
        <dbReference type="Rhea" id="RHEA:19045"/>
        <dbReference type="ChEBI" id="CHEBI:15361"/>
        <dbReference type="ChEBI" id="CHEBI:15377"/>
        <dbReference type="ChEBI" id="CHEBI:15378"/>
        <dbReference type="ChEBI" id="CHEBI:30934"/>
        <dbReference type="ChEBI" id="CHEBI:57287"/>
        <dbReference type="ChEBI" id="CHEBI:57288"/>
        <dbReference type="EC" id="2.3.3.21"/>
    </reaction>
</comment>
<keyword evidence="4 7" id="KW-0412">Isoleucine biosynthesis</keyword>
<evidence type="ECO:0000256" key="3">
    <source>
        <dbReference type="ARBA" id="ARBA00022605"/>
    </source>
</evidence>
<comment type="similarity">
    <text evidence="1 7 8">Belongs to the alpha-IPM synthase/homocitrate synthase family.</text>
</comment>
<dbReference type="PANTHER" id="PTHR42880">
    <property type="entry name" value="HOMOCITRATE SYNTHASE"/>
    <property type="match status" value="1"/>
</dbReference>
<dbReference type="InterPro" id="IPR000891">
    <property type="entry name" value="PYR_CT"/>
</dbReference>
<dbReference type="NCBIfam" id="NF002086">
    <property type="entry name" value="PRK00915.1-3"/>
    <property type="match status" value="1"/>
</dbReference>
<evidence type="ECO:0000313" key="10">
    <source>
        <dbReference type="EMBL" id="ADP77314.1"/>
    </source>
</evidence>
<dbReference type="UniPathway" id="UPA00047">
    <property type="reaction ID" value="UER00066"/>
</dbReference>
<sequence>MKVKILDTTLRDGEQTPGVSLTPEEKLRIAIKLDSIGVDIIEAGSAITSAGERDAIKKIASEGLSAEICSFARALKQDIDSAIECDVDSIHLVIPTSDIHIQYKMRKTKNEILEQAIESVEYALEHGLVVELSAEDATRSDFNFLKKIFTEGINAGAQRICACDTVGVLTPERAYDFYKKLSKLDVPLAAHCHNDFGLATANSLSAIRAGANEVHVTVNGIGERAGNAALEEVVVALHSLYNIKTNIKINELYETSKMVARLTGMYLQPNKAIVGENAFAHESGIHANGVIKKAETYEPITPEMVGHKRRFVLGKHIGRSLLKKHLERLKVKVNDKQLNEIFQRIKELGDKGKCVTDADLQAITEDVLGIPSKKIVEVQEVTVVSGNKVTPTASVKLKINGKEILESSTGVGPVDAAIKAMKKCLDYFADISLEEYHVDAITGGTDALIDVMVKLKYKDKIISARSTQPDIVMASVDAFVSGANRLLLEVYENENIRA</sequence>
<comment type="pathway">
    <text evidence="7">Amino-acid biosynthesis; L-isoleucine biosynthesis; 2-oxobutanoate from pyruvate: step 1/3.</text>
</comment>
<dbReference type="Proteomes" id="UP000002315">
    <property type="component" value="Chromosome"/>
</dbReference>
<dbReference type="FunFam" id="3.20.20.70:FF:000010">
    <property type="entry name" value="2-isopropylmalate synthase"/>
    <property type="match status" value="1"/>
</dbReference>
<dbReference type="SUPFAM" id="SSF110921">
    <property type="entry name" value="2-isopropylmalate synthase LeuA, allosteric (dimerisation) domain"/>
    <property type="match status" value="1"/>
</dbReference>
<dbReference type="InterPro" id="IPR002034">
    <property type="entry name" value="AIPM/Hcit_synth_CS"/>
</dbReference>
<dbReference type="Pfam" id="PF08502">
    <property type="entry name" value="LeuA_dimer"/>
    <property type="match status" value="1"/>
</dbReference>
<keyword evidence="5 7" id="KW-0808">Transferase</keyword>
<dbReference type="SUPFAM" id="SSF51569">
    <property type="entry name" value="Aldolase"/>
    <property type="match status" value="1"/>
</dbReference>
<dbReference type="OrthoDB" id="6555at2157"/>
<dbReference type="GO" id="GO:0009097">
    <property type="term" value="P:isoleucine biosynthetic process"/>
    <property type="evidence" value="ECO:0007669"/>
    <property type="project" value="UniProtKB-UniRule"/>
</dbReference>
<dbReference type="GO" id="GO:0009098">
    <property type="term" value="P:L-leucine biosynthetic process"/>
    <property type="evidence" value="ECO:0007669"/>
    <property type="project" value="InterPro"/>
</dbReference>
<dbReference type="InterPro" id="IPR036230">
    <property type="entry name" value="LeuA_allosteric_dom_sf"/>
</dbReference>
<accession>E3GYD2</accession>
<dbReference type="KEGG" id="mfv:Mfer_0514"/>
<dbReference type="InterPro" id="IPR054691">
    <property type="entry name" value="LeuA/HCS_post-cat"/>
</dbReference>
<dbReference type="EMBL" id="CP002278">
    <property type="protein sequence ID" value="ADP77314.1"/>
    <property type="molecule type" value="Genomic_DNA"/>
</dbReference>
<dbReference type="Gene3D" id="3.30.160.270">
    <property type="match status" value="1"/>
</dbReference>
<dbReference type="AlphaFoldDB" id="E3GYD2"/>
<dbReference type="InterPro" id="IPR024890">
    <property type="entry name" value="Citramalate_synthase_CimA"/>
</dbReference>
<evidence type="ECO:0000256" key="6">
    <source>
        <dbReference type="ARBA" id="ARBA00023304"/>
    </source>
</evidence>
<dbReference type="HAMAP" id="MF_01028">
    <property type="entry name" value="CimA"/>
    <property type="match status" value="1"/>
</dbReference>
<evidence type="ECO:0000256" key="5">
    <source>
        <dbReference type="ARBA" id="ARBA00022679"/>
    </source>
</evidence>
<evidence type="ECO:0000256" key="1">
    <source>
        <dbReference type="ARBA" id="ARBA00006154"/>
    </source>
</evidence>
<dbReference type="Gene3D" id="1.10.238.260">
    <property type="match status" value="1"/>
</dbReference>
<dbReference type="SMART" id="SM00917">
    <property type="entry name" value="LeuA_dimer"/>
    <property type="match status" value="1"/>
</dbReference>
<evidence type="ECO:0000256" key="2">
    <source>
        <dbReference type="ARBA" id="ARBA00011738"/>
    </source>
</evidence>
<dbReference type="PROSITE" id="PS00815">
    <property type="entry name" value="AIPM_HOMOCIT_SYNTH_1"/>
    <property type="match status" value="1"/>
</dbReference>
<dbReference type="InterPro" id="IPR011830">
    <property type="entry name" value="LEU1_arch"/>
</dbReference>
<evidence type="ECO:0000256" key="8">
    <source>
        <dbReference type="RuleBase" id="RU003523"/>
    </source>
</evidence>
<comment type="function">
    <text evidence="7">Catalyzes the condensation of pyruvate and acetyl-coenzyme A to form (R)-citramalate.</text>
</comment>
<evidence type="ECO:0000256" key="4">
    <source>
        <dbReference type="ARBA" id="ARBA00022624"/>
    </source>
</evidence>
<keyword evidence="11" id="KW-1185">Reference proteome</keyword>
<evidence type="ECO:0000256" key="7">
    <source>
        <dbReference type="HAMAP-Rule" id="MF_01028"/>
    </source>
</evidence>